<dbReference type="RefSeq" id="WP_273440143.1">
    <property type="nucleotide sequence ID" value="NZ_PKUN01000023.1"/>
</dbReference>
<dbReference type="EMBL" id="PKUN01000023">
    <property type="protein sequence ID" value="PLX60557.1"/>
    <property type="molecule type" value="Genomic_DNA"/>
</dbReference>
<comment type="caution">
    <text evidence="1">The sequence shown here is derived from an EMBL/GenBank/DDBJ whole genome shotgun (WGS) entry which is preliminary data.</text>
</comment>
<evidence type="ECO:0000313" key="1">
    <source>
        <dbReference type="EMBL" id="PLX60557.1"/>
    </source>
</evidence>
<proteinExistence type="predicted"/>
<sequence>MPLRFSTFPGKRERHLLRKQHNPLFPENQRTISPAQLEEAQRLDHEELVEFISAFRALVHEAMRLQDNADSELILSIKERLDQTYEQAARMVDDQHEIQAGVEKLVAVVMQAVKKGAGNDAVALQELADEEAARTAHYALLTYPLVADLLDPDSVIEAHELLPSLLSASPEALQAACSLFDQAQLEALAESGKQLLEQTADIPEEAKARLQELARHRDN</sequence>
<organism evidence="1 2">
    <name type="scientific">Sedimenticola selenatireducens</name>
    <dbReference type="NCBI Taxonomy" id="191960"/>
    <lineage>
        <taxon>Bacteria</taxon>
        <taxon>Pseudomonadati</taxon>
        <taxon>Pseudomonadota</taxon>
        <taxon>Gammaproteobacteria</taxon>
        <taxon>Chromatiales</taxon>
        <taxon>Sedimenticolaceae</taxon>
        <taxon>Sedimenticola</taxon>
    </lineage>
</organism>
<dbReference type="STRING" id="1111735.GCA_000428045_02658"/>
<dbReference type="AlphaFoldDB" id="A0A2N6CTR2"/>
<name>A0A2N6CTR2_9GAMM</name>
<accession>A0A2N6CTR2</accession>
<evidence type="ECO:0000313" key="2">
    <source>
        <dbReference type="Proteomes" id="UP000235015"/>
    </source>
</evidence>
<dbReference type="Proteomes" id="UP000235015">
    <property type="component" value="Unassembled WGS sequence"/>
</dbReference>
<protein>
    <submittedName>
        <fullName evidence="1">Uncharacterized protein</fullName>
    </submittedName>
</protein>
<reference evidence="1 2" key="1">
    <citation type="submission" date="2017-11" db="EMBL/GenBank/DDBJ databases">
        <title>Genome-resolved metagenomics identifies genetic mobility, metabolic interactions, and unexpected diversity in perchlorate-reducing communities.</title>
        <authorList>
            <person name="Barnum T.P."/>
            <person name="Figueroa I.A."/>
            <person name="Carlstrom C.I."/>
            <person name="Lucas L.N."/>
            <person name="Engelbrektson A.L."/>
            <person name="Coates J.D."/>
        </authorList>
    </citation>
    <scope>NUCLEOTIDE SEQUENCE [LARGE SCALE GENOMIC DNA]</scope>
    <source>
        <strain evidence="1">BM301</strain>
    </source>
</reference>
<gene>
    <name evidence="1" type="ORF">C0630_13960</name>
</gene>